<gene>
    <name evidence="1" type="ORF">ENR59_07885</name>
</gene>
<comment type="caution">
    <text evidence="1">The sequence shown here is derived from an EMBL/GenBank/DDBJ whole genome shotgun (WGS) entry which is preliminary data.</text>
</comment>
<organism evidence="1">
    <name type="scientific">Fundidesulfovibrio putealis</name>
    <dbReference type="NCBI Taxonomy" id="270496"/>
    <lineage>
        <taxon>Bacteria</taxon>
        <taxon>Pseudomonadati</taxon>
        <taxon>Thermodesulfobacteriota</taxon>
        <taxon>Desulfovibrionia</taxon>
        <taxon>Desulfovibrionales</taxon>
        <taxon>Desulfovibrionaceae</taxon>
        <taxon>Fundidesulfovibrio</taxon>
    </lineage>
</organism>
<protein>
    <submittedName>
        <fullName evidence="1">Uncharacterized protein</fullName>
    </submittedName>
</protein>
<dbReference type="AlphaFoldDB" id="A0A7C4AHH3"/>
<reference evidence="1" key="1">
    <citation type="journal article" date="2020" name="mSystems">
        <title>Genome- and Community-Level Interaction Insights into Carbon Utilization and Element Cycling Functions of Hydrothermarchaeota in Hydrothermal Sediment.</title>
        <authorList>
            <person name="Zhou Z."/>
            <person name="Liu Y."/>
            <person name="Xu W."/>
            <person name="Pan J."/>
            <person name="Luo Z.H."/>
            <person name="Li M."/>
        </authorList>
    </citation>
    <scope>NUCLEOTIDE SEQUENCE [LARGE SCALE GENOMIC DNA]</scope>
    <source>
        <strain evidence="1">SpSt-413</strain>
    </source>
</reference>
<accession>A0A7C4AHH3</accession>
<name>A0A7C4AHH3_9BACT</name>
<proteinExistence type="predicted"/>
<dbReference type="EMBL" id="DSRP01000544">
    <property type="protein sequence ID" value="HGG92857.1"/>
    <property type="molecule type" value="Genomic_DNA"/>
</dbReference>
<evidence type="ECO:0000313" key="1">
    <source>
        <dbReference type="EMBL" id="HGG92857.1"/>
    </source>
</evidence>
<sequence length="173" mass="20126">MAQRTWRPGCDHPGERLLKKENMTFQHTISRLAFSLLLVLLSSNLAWCGDREDIMQIAAEVRSAIERQDPEGILKHIQDSVCIQPECYTVDELRKLFADKNSWPNTMLFFGESSIHEYIQEKADIFLVKYPDLEATDIWQISLANPEISEPIHVDVYLSKRPSGWKIFDVHFY</sequence>